<accession>A0A913ZUJ0</accession>
<evidence type="ECO:0000256" key="2">
    <source>
        <dbReference type="SAM" id="MobiDB-lite"/>
    </source>
</evidence>
<feature type="region of interest" description="Disordered" evidence="2">
    <location>
        <begin position="115"/>
        <end position="149"/>
    </location>
</feature>
<dbReference type="Proteomes" id="UP000887568">
    <property type="component" value="Unplaced"/>
</dbReference>
<dbReference type="EnsemblMetazoa" id="XM_038198987.1">
    <property type="protein sequence ID" value="XP_038054915.1"/>
    <property type="gene ID" value="LOC119727125"/>
</dbReference>
<evidence type="ECO:0000313" key="4">
    <source>
        <dbReference type="Proteomes" id="UP000887568"/>
    </source>
</evidence>
<feature type="compositionally biased region" description="Polar residues" evidence="2">
    <location>
        <begin position="486"/>
        <end position="499"/>
    </location>
</feature>
<feature type="coiled-coil region" evidence="1">
    <location>
        <begin position="658"/>
        <end position="727"/>
    </location>
</feature>
<keyword evidence="1" id="KW-0175">Coiled coil</keyword>
<evidence type="ECO:0000256" key="1">
    <source>
        <dbReference type="SAM" id="Coils"/>
    </source>
</evidence>
<proteinExistence type="predicted"/>
<name>A0A913ZUJ0_PATMI</name>
<feature type="coiled-coil region" evidence="1">
    <location>
        <begin position="153"/>
        <end position="190"/>
    </location>
</feature>
<organism evidence="3 4">
    <name type="scientific">Patiria miniata</name>
    <name type="common">Bat star</name>
    <name type="synonym">Asterina miniata</name>
    <dbReference type="NCBI Taxonomy" id="46514"/>
    <lineage>
        <taxon>Eukaryota</taxon>
        <taxon>Metazoa</taxon>
        <taxon>Echinodermata</taxon>
        <taxon>Eleutherozoa</taxon>
        <taxon>Asterozoa</taxon>
        <taxon>Asteroidea</taxon>
        <taxon>Valvatacea</taxon>
        <taxon>Valvatida</taxon>
        <taxon>Asterinidae</taxon>
        <taxon>Patiria</taxon>
    </lineage>
</organism>
<reference evidence="3" key="1">
    <citation type="submission" date="2022-11" db="UniProtKB">
        <authorList>
            <consortium name="EnsemblMetazoa"/>
        </authorList>
    </citation>
    <scope>IDENTIFICATION</scope>
</reference>
<dbReference type="OrthoDB" id="10399805at2759"/>
<dbReference type="GeneID" id="119727125"/>
<feature type="compositionally biased region" description="Low complexity" evidence="2">
    <location>
        <begin position="139"/>
        <end position="149"/>
    </location>
</feature>
<feature type="coiled-coil region" evidence="1">
    <location>
        <begin position="1108"/>
        <end position="1146"/>
    </location>
</feature>
<feature type="compositionally biased region" description="Low complexity" evidence="2">
    <location>
        <begin position="19"/>
        <end position="32"/>
    </location>
</feature>
<sequence length="1309" mass="148324">MSNHGDPCIVKLCAATNNSSSEDMASSTSTTTDGDDDLPTFEHWYCTGTSSPRDDTDHTSLVVEASSSSHSLGDLPFGGAVMMDLPNILVPSSQPSGSTVPLLGMEDSTAKLSPMQGQFDQDDSKVQCEGGTKDKKSEGSSGMELSVSSSNQLEILNNLQSELEETRAALEMTERQLTQKMNDNDEAAKEIDTAWKMVRQLQMERTKPMLRGQKNSKLLLHILHQIEQEGGPEGAWLSQEGLEGALLHLYIAREDAIMAKKLAQEQVQEISQQYQSMRGKLQCLTAGLQGLLGKPMEEGALTFDLEVIGQEDTPGRATERDELCFTLLEQLKSKLHSQDLQATRWQMMTSQLRRELEQSRQRCEAKMDTLCQVEDECRRRTEEAESGRLKERKQDQLIQALTAKMAECDRENATSQKIHSELEGRISRLSEQLHRTLKEHEENLKCQQKVISLEEQLKIAKTTCNELWEQQHDIASQLASKTTELEQLQNSSSNGTNATDGMHAGCSHDDPSINCDQPISTNAMEEIREQFARHMTLAEELETERQKSYQLRNARLASDESACLNVRTELSKEREALQEGQKKQEMAQQKLEEEKRSQEERVQKMTESLLEVSQVRGHLTSDLSQSQHEAEKFRRQLVAASTSLEYEKQARETIQVKFDKSEEQVSQMQHQLTTLQRDYQLTIQKCAEAQRQVAVIQSERDKYREEYVRVSEELKKTSEALQGLERQTSVTMATRELEANAKLTEKAILNSDLARRLETVTGEWNERNEKIKSLEEKLKEYDQTLADLRTAKSCCEQLQSHVAQLQSDLATSQSTLQELTALRQQQEADLDTTQEELNSALAGQTALTKKLKKQKVGSESTLRGLEEERDVLTNKLTEATKNLANIQQQLKAALDSKLHLIQDKHKLRETCNALEEQSKLDQDQLQRALCKADNLTQQLEEETKIKSECQECLTEATTSLASMKIEVKEEGLKVTTLSTEVYALRDTARCQKNQIVELTSQVQELQLELQSAIHKHDLQYNKLMSSSEKTISELEKTCEKQEEQLKDVCKENSKIQAELNLLNNAFSKKRCEYNRALLVLHKAEMKEKEMMSVIHQLEGQLDVEKNVQDQLNKSCESHEAELQRLRKTAKDKKQNMEELKNTMECNTKIELQHIKAELTREIINKIEISPQKENQSNADRSKECIQELEAQVSKLEGLRSVDKLTIASLTEDLNKLQTFLAKQKGALLKRKSHAKPRKDDIKAALAKAHVRALSMNLADNYPTVQSPLFGNAEWFDTGKASSPKKKPSYGYWETKSTDSIATSSDEYSS</sequence>
<feature type="coiled-coil region" evidence="1">
    <location>
        <begin position="419"/>
        <end position="457"/>
    </location>
</feature>
<feature type="region of interest" description="Disordered" evidence="2">
    <location>
        <begin position="486"/>
        <end position="510"/>
    </location>
</feature>
<evidence type="ECO:0000313" key="3">
    <source>
        <dbReference type="EnsemblMetazoa" id="XP_038054915.1"/>
    </source>
</evidence>
<protein>
    <submittedName>
        <fullName evidence="3">Uncharacterized protein</fullName>
    </submittedName>
</protein>
<feature type="coiled-coil region" evidence="1">
    <location>
        <begin position="988"/>
        <end position="1065"/>
    </location>
</feature>
<feature type="compositionally biased region" description="Basic and acidic residues" evidence="2">
    <location>
        <begin position="122"/>
        <end position="138"/>
    </location>
</feature>
<feature type="region of interest" description="Disordered" evidence="2">
    <location>
        <begin position="575"/>
        <end position="598"/>
    </location>
</feature>
<feature type="coiled-coil region" evidence="1">
    <location>
        <begin position="253"/>
        <end position="280"/>
    </location>
</feature>
<dbReference type="OMA" id="KIELQHI"/>
<keyword evidence="4" id="KW-1185">Reference proteome</keyword>
<feature type="coiled-coil region" evidence="1">
    <location>
        <begin position="764"/>
        <end position="945"/>
    </location>
</feature>
<feature type="region of interest" description="Disordered" evidence="2">
    <location>
        <begin position="19"/>
        <end position="38"/>
    </location>
</feature>
<dbReference type="RefSeq" id="XP_038054915.1">
    <property type="nucleotide sequence ID" value="XM_038198987.1"/>
</dbReference>